<sequence>MQRSAVGGPAQWREPRRTRQVAQGLVESRLRIAPGLGSAPPKVQVLSTHVRSGAQQYRPDLVRLLRPRWLSCETAALAEVTGRSGASCSSMGLQVRIVLEGQLPRGSISRPSFGSKMECTPPLQRLHSRPEARRLVEPRPQAPINNRGQTTTPKC</sequence>
<dbReference type="AlphaFoldDB" id="A0AAV7R053"/>
<proteinExistence type="predicted"/>
<evidence type="ECO:0000313" key="2">
    <source>
        <dbReference type="EMBL" id="KAJ1144088.1"/>
    </source>
</evidence>
<gene>
    <name evidence="2" type="ORF">NDU88_010390</name>
</gene>
<organism evidence="2 3">
    <name type="scientific">Pleurodeles waltl</name>
    <name type="common">Iberian ribbed newt</name>
    <dbReference type="NCBI Taxonomy" id="8319"/>
    <lineage>
        <taxon>Eukaryota</taxon>
        <taxon>Metazoa</taxon>
        <taxon>Chordata</taxon>
        <taxon>Craniata</taxon>
        <taxon>Vertebrata</taxon>
        <taxon>Euteleostomi</taxon>
        <taxon>Amphibia</taxon>
        <taxon>Batrachia</taxon>
        <taxon>Caudata</taxon>
        <taxon>Salamandroidea</taxon>
        <taxon>Salamandridae</taxon>
        <taxon>Pleurodelinae</taxon>
        <taxon>Pleurodeles</taxon>
    </lineage>
</organism>
<accession>A0AAV7R053</accession>
<dbReference type="Proteomes" id="UP001066276">
    <property type="component" value="Chromosome 6"/>
</dbReference>
<dbReference type="EMBL" id="JANPWB010000010">
    <property type="protein sequence ID" value="KAJ1144088.1"/>
    <property type="molecule type" value="Genomic_DNA"/>
</dbReference>
<protein>
    <submittedName>
        <fullName evidence="2">Uncharacterized protein</fullName>
    </submittedName>
</protein>
<reference evidence="2" key="1">
    <citation type="journal article" date="2022" name="bioRxiv">
        <title>Sequencing and chromosome-scale assembly of the giantPleurodeles waltlgenome.</title>
        <authorList>
            <person name="Brown T."/>
            <person name="Elewa A."/>
            <person name="Iarovenko S."/>
            <person name="Subramanian E."/>
            <person name="Araus A.J."/>
            <person name="Petzold A."/>
            <person name="Susuki M."/>
            <person name="Suzuki K.-i.T."/>
            <person name="Hayashi T."/>
            <person name="Toyoda A."/>
            <person name="Oliveira C."/>
            <person name="Osipova E."/>
            <person name="Leigh N.D."/>
            <person name="Simon A."/>
            <person name="Yun M.H."/>
        </authorList>
    </citation>
    <scope>NUCLEOTIDE SEQUENCE</scope>
    <source>
        <strain evidence="2">20211129_DDA</strain>
        <tissue evidence="2">Liver</tissue>
    </source>
</reference>
<name>A0AAV7R053_PLEWA</name>
<feature type="region of interest" description="Disordered" evidence="1">
    <location>
        <begin position="109"/>
        <end position="155"/>
    </location>
</feature>
<evidence type="ECO:0000313" key="3">
    <source>
        <dbReference type="Proteomes" id="UP001066276"/>
    </source>
</evidence>
<keyword evidence="3" id="KW-1185">Reference proteome</keyword>
<comment type="caution">
    <text evidence="2">The sequence shown here is derived from an EMBL/GenBank/DDBJ whole genome shotgun (WGS) entry which is preliminary data.</text>
</comment>
<feature type="compositionally biased region" description="Polar residues" evidence="1">
    <location>
        <begin position="143"/>
        <end position="155"/>
    </location>
</feature>
<feature type="compositionally biased region" description="Basic and acidic residues" evidence="1">
    <location>
        <begin position="128"/>
        <end position="137"/>
    </location>
</feature>
<evidence type="ECO:0000256" key="1">
    <source>
        <dbReference type="SAM" id="MobiDB-lite"/>
    </source>
</evidence>